<keyword evidence="12" id="KW-0732">Signal</keyword>
<evidence type="ECO:0000256" key="10">
    <source>
        <dbReference type="ARBA" id="ARBA00038466"/>
    </source>
</evidence>
<keyword evidence="4 11" id="KW-0328">Glycosyltransferase</keyword>
<dbReference type="eggNOG" id="KOG4123">
    <property type="taxonomic scope" value="Eukaryota"/>
</dbReference>
<dbReference type="GeneID" id="8100010"/>
<accession>B8MDP7</accession>
<keyword evidence="9 11" id="KW-0472">Membrane</keyword>
<evidence type="ECO:0000256" key="12">
    <source>
        <dbReference type="SAM" id="SignalP"/>
    </source>
</evidence>
<feature type="transmembrane region" description="Helical" evidence="11">
    <location>
        <begin position="170"/>
        <end position="190"/>
    </location>
</feature>
<dbReference type="GO" id="GO:0000026">
    <property type="term" value="F:alpha-1,2-mannosyltransferase activity"/>
    <property type="evidence" value="ECO:0007669"/>
    <property type="project" value="TreeGrafter"/>
</dbReference>
<dbReference type="PANTHER" id="PTHR22760:SF3">
    <property type="entry name" value="GPI MANNOSYLTRANSFERASE 4"/>
    <property type="match status" value="1"/>
</dbReference>
<reference evidence="14" key="1">
    <citation type="journal article" date="2015" name="Genome Announc.">
        <title>Genome sequence of the AIDS-associated pathogen Penicillium marneffei (ATCC18224) and its near taxonomic relative Talaromyces stipitatus (ATCC10500).</title>
        <authorList>
            <person name="Nierman W.C."/>
            <person name="Fedorova-Abrams N.D."/>
            <person name="Andrianopoulos A."/>
        </authorList>
    </citation>
    <scope>NUCLEOTIDE SEQUENCE [LARGE SCALE GENOMIC DNA]</scope>
    <source>
        <strain evidence="14">ATCC 10500 / CBS 375.48 / QM 6759 / NRRL 1006</strain>
    </source>
</reference>
<keyword evidence="6 11" id="KW-0812">Transmembrane</keyword>
<feature type="transmembrane region" description="Helical" evidence="11">
    <location>
        <begin position="210"/>
        <end position="234"/>
    </location>
</feature>
<comment type="subcellular location">
    <subcellularLocation>
        <location evidence="1 11">Endoplasmic reticulum membrane</location>
        <topology evidence="1 11">Multi-pass membrane protein</topology>
    </subcellularLocation>
</comment>
<dbReference type="EC" id="2.4.1.-" evidence="11"/>
<proteinExistence type="inferred from homology"/>
<dbReference type="Proteomes" id="UP000001745">
    <property type="component" value="Unassembled WGS sequence"/>
</dbReference>
<evidence type="ECO:0000256" key="2">
    <source>
        <dbReference type="ARBA" id="ARBA00004687"/>
    </source>
</evidence>
<name>B8MDP7_TALSN</name>
<dbReference type="GO" id="GO:0006506">
    <property type="term" value="P:GPI anchor biosynthetic process"/>
    <property type="evidence" value="ECO:0007669"/>
    <property type="project" value="UniProtKB-KW"/>
</dbReference>
<dbReference type="InParanoid" id="B8MDP7"/>
<keyword evidence="7 11" id="KW-0256">Endoplasmic reticulum</keyword>
<dbReference type="OMA" id="HGIHPRY"/>
<evidence type="ECO:0000313" key="14">
    <source>
        <dbReference type="Proteomes" id="UP000001745"/>
    </source>
</evidence>
<organism evidence="13 14">
    <name type="scientific">Talaromyces stipitatus (strain ATCC 10500 / CBS 375.48 / QM 6759 / NRRL 1006)</name>
    <name type="common">Penicillium stipitatum</name>
    <dbReference type="NCBI Taxonomy" id="441959"/>
    <lineage>
        <taxon>Eukaryota</taxon>
        <taxon>Fungi</taxon>
        <taxon>Dikarya</taxon>
        <taxon>Ascomycota</taxon>
        <taxon>Pezizomycotina</taxon>
        <taxon>Eurotiomycetes</taxon>
        <taxon>Eurotiomycetidae</taxon>
        <taxon>Eurotiales</taxon>
        <taxon>Trichocomaceae</taxon>
        <taxon>Talaromyces</taxon>
        <taxon>Talaromyces sect. Talaromyces</taxon>
    </lineage>
</organism>
<dbReference type="FunCoup" id="B8MDP7">
    <property type="interactions" value="45"/>
</dbReference>
<keyword evidence="8 11" id="KW-1133">Transmembrane helix</keyword>
<dbReference type="HOGENOM" id="CLU_022957_2_0_1"/>
<dbReference type="PhylomeDB" id="B8MDP7"/>
<dbReference type="OrthoDB" id="10066429at2759"/>
<evidence type="ECO:0000256" key="9">
    <source>
        <dbReference type="ARBA" id="ARBA00023136"/>
    </source>
</evidence>
<evidence type="ECO:0000256" key="3">
    <source>
        <dbReference type="ARBA" id="ARBA00022502"/>
    </source>
</evidence>
<gene>
    <name evidence="13" type="ORF">TSTA_120260</name>
</gene>
<protein>
    <recommendedName>
        <fullName evidence="11">Mannosyltransferase</fullName>
        <ecNumber evidence="11">2.4.1.-</ecNumber>
    </recommendedName>
</protein>
<dbReference type="Pfam" id="PF03901">
    <property type="entry name" value="Glyco_transf_22"/>
    <property type="match status" value="1"/>
</dbReference>
<feature type="signal peptide" evidence="12">
    <location>
        <begin position="1"/>
        <end position="25"/>
    </location>
</feature>
<evidence type="ECO:0000256" key="1">
    <source>
        <dbReference type="ARBA" id="ARBA00004477"/>
    </source>
</evidence>
<comment type="caution">
    <text evidence="11">Lacks conserved residue(s) required for the propagation of feature annotation.</text>
</comment>
<evidence type="ECO:0000256" key="11">
    <source>
        <dbReference type="RuleBase" id="RU363075"/>
    </source>
</evidence>
<dbReference type="EMBL" id="EQ962655">
    <property type="protein sequence ID" value="EED18276.1"/>
    <property type="molecule type" value="Genomic_DNA"/>
</dbReference>
<dbReference type="VEuPathDB" id="FungiDB:TSTA_120260"/>
<evidence type="ECO:0000313" key="13">
    <source>
        <dbReference type="EMBL" id="EED18276.1"/>
    </source>
</evidence>
<dbReference type="InterPro" id="IPR005599">
    <property type="entry name" value="GPI_mannosylTrfase"/>
</dbReference>
<comment type="similarity">
    <text evidence="10">Belongs to the glycosyltransferase 22 family. PIGZ subfamily.</text>
</comment>
<evidence type="ECO:0000256" key="4">
    <source>
        <dbReference type="ARBA" id="ARBA00022676"/>
    </source>
</evidence>
<evidence type="ECO:0000256" key="6">
    <source>
        <dbReference type="ARBA" id="ARBA00022692"/>
    </source>
</evidence>
<evidence type="ECO:0000256" key="7">
    <source>
        <dbReference type="ARBA" id="ARBA00022824"/>
    </source>
</evidence>
<evidence type="ECO:0000256" key="5">
    <source>
        <dbReference type="ARBA" id="ARBA00022679"/>
    </source>
</evidence>
<dbReference type="STRING" id="441959.B8MDP7"/>
<dbReference type="RefSeq" id="XP_002482268.1">
    <property type="nucleotide sequence ID" value="XM_002482223.1"/>
</dbReference>
<dbReference type="GO" id="GO:0005789">
    <property type="term" value="C:endoplasmic reticulum membrane"/>
    <property type="evidence" value="ECO:0007669"/>
    <property type="project" value="UniProtKB-SubCell"/>
</dbReference>
<comment type="pathway">
    <text evidence="2">Glycolipid biosynthesis; glycosylphosphatidylinositol-anchor biosynthesis.</text>
</comment>
<sequence length="536" mass="60717">MWRRTYLLLLLVRIYFALSPSYVHPDEHFQSLEVFAGRIYSYPSQLTWEFTSDTPIRSVFPLWPVYGLPMNVVKWFYNETGLGGSPPPELIYYILRGGMFVLSFVLEDWAVYELVPTPRYRVPTVVLVASSYVTWTYQTHTFSNSLETLLVTWGLVLIQRIVENNKRSAFFSPAVLSLVVVLGVFNRITFPAFLLIPGLQLVPHFIKKPFAFAVLVGFGSLFSALAILTDTIFYRSSSFIESIRHPVITPLNNLIYNSNSLNLAEHGLHPHYHHFLVNLPQLLGPALVVLVVSLFMKPGIRSATFYNRRAISAVSGTMILSAIPHQEPRFLLPCVPLLLTCIRPLKTRPFLLSWIAFNAILGFLMGVYHQGGVVPTQLAMPSIISSKITQHQQTEYTNVTVFWWKTYSPPLWLLGDTTNLHAHLRTRDLMGMRGTDMIKQVDSILPACPALSSADESNNLIFLVAPRSATFLDTYTSSISSELKEPQLHMTEQWTYKNHLNLDDIDFGDDGVLATIYRVIGRRGLTVWSVERVGCV</sequence>
<dbReference type="PANTHER" id="PTHR22760">
    <property type="entry name" value="GLYCOSYLTRANSFERASE"/>
    <property type="match status" value="1"/>
</dbReference>
<dbReference type="AlphaFoldDB" id="B8MDP7"/>
<keyword evidence="5 13" id="KW-0808">Transferase</keyword>
<keyword evidence="14" id="KW-1185">Reference proteome</keyword>
<evidence type="ECO:0000256" key="8">
    <source>
        <dbReference type="ARBA" id="ARBA00022989"/>
    </source>
</evidence>
<feature type="chain" id="PRO_5002875006" description="Mannosyltransferase" evidence="12">
    <location>
        <begin position="26"/>
        <end position="536"/>
    </location>
</feature>
<feature type="transmembrane region" description="Helical" evidence="11">
    <location>
        <begin position="350"/>
        <end position="368"/>
    </location>
</feature>
<keyword evidence="3" id="KW-0337">GPI-anchor biosynthesis</keyword>